<gene>
    <name evidence="1" type="ORF">SAMN04244579_02429</name>
</gene>
<evidence type="ECO:0000313" key="2">
    <source>
        <dbReference type="Proteomes" id="UP000199005"/>
    </source>
</evidence>
<proteinExistence type="predicted"/>
<dbReference type="EMBL" id="FNYO01000026">
    <property type="protein sequence ID" value="SEI91324.1"/>
    <property type="molecule type" value="Genomic_DNA"/>
</dbReference>
<sequence>MTHETTPPVRILADELLTELDAETSEQPTVFGFTMKEAAQTSAATLRREQAQEALPTRVAEMEELLVQCRQFAMESRPTGKIMMMRKAAMIERIDAALHQRSKQEVLHG</sequence>
<dbReference type="AlphaFoldDB" id="A0A1H6UKU9"/>
<evidence type="ECO:0000313" key="1">
    <source>
        <dbReference type="EMBL" id="SEI91324.1"/>
    </source>
</evidence>
<dbReference type="RefSeq" id="WP_090899789.1">
    <property type="nucleotide sequence ID" value="NZ_FNYO01000026.1"/>
</dbReference>
<dbReference type="STRING" id="170623.SAMN04244579_02429"/>
<dbReference type="Proteomes" id="UP000199005">
    <property type="component" value="Unassembled WGS sequence"/>
</dbReference>
<protein>
    <submittedName>
        <fullName evidence="1">Uncharacterized protein</fullName>
    </submittedName>
</protein>
<organism evidence="1 2">
    <name type="scientific">Azotobacter beijerinckii</name>
    <dbReference type="NCBI Taxonomy" id="170623"/>
    <lineage>
        <taxon>Bacteria</taxon>
        <taxon>Pseudomonadati</taxon>
        <taxon>Pseudomonadota</taxon>
        <taxon>Gammaproteobacteria</taxon>
        <taxon>Pseudomonadales</taxon>
        <taxon>Pseudomonadaceae</taxon>
        <taxon>Azotobacter</taxon>
    </lineage>
</organism>
<accession>A0A1H6UKU9</accession>
<name>A0A1H6UKU9_9GAMM</name>
<reference evidence="1 2" key="1">
    <citation type="submission" date="2016-10" db="EMBL/GenBank/DDBJ databases">
        <authorList>
            <person name="de Groot N.N."/>
        </authorList>
    </citation>
    <scope>NUCLEOTIDE SEQUENCE [LARGE SCALE GENOMIC DNA]</scope>
    <source>
        <strain evidence="1 2">DSM 1041</strain>
    </source>
</reference>